<feature type="domain" description="D-alanyl-D-alanine carboxypeptidase-like core" evidence="2">
    <location>
        <begin position="181"/>
        <end position="307"/>
    </location>
</feature>
<dbReference type="InterPro" id="IPR002477">
    <property type="entry name" value="Peptidoglycan-bd-like"/>
</dbReference>
<comment type="caution">
    <text evidence="3">The sequence shown here is derived from an EMBL/GenBank/DDBJ whole genome shotgun (WGS) entry which is preliminary data.</text>
</comment>
<dbReference type="InterPro" id="IPR036366">
    <property type="entry name" value="PGBDSf"/>
</dbReference>
<dbReference type="STRING" id="1798497.A3D71_01105"/>
<feature type="domain" description="Peptidoglycan binding-like" evidence="1">
    <location>
        <begin position="69"/>
        <end position="127"/>
    </location>
</feature>
<dbReference type="InterPro" id="IPR009045">
    <property type="entry name" value="Zn_M74/Hedgehog-like"/>
</dbReference>
<protein>
    <recommendedName>
        <fullName evidence="5">Peptidase M15B domain-containing protein</fullName>
    </recommendedName>
</protein>
<evidence type="ECO:0008006" key="5">
    <source>
        <dbReference type="Google" id="ProtNLM"/>
    </source>
</evidence>
<dbReference type="PANTHER" id="PTHR34385">
    <property type="entry name" value="D-ALANYL-D-ALANINE CARBOXYPEPTIDASE"/>
    <property type="match status" value="1"/>
</dbReference>
<dbReference type="AlphaFoldDB" id="A0A1F6DVM8"/>
<dbReference type="InterPro" id="IPR052179">
    <property type="entry name" value="DD-CPase-like"/>
</dbReference>
<proteinExistence type="predicted"/>
<dbReference type="InterPro" id="IPR058193">
    <property type="entry name" value="VanY/YodJ_core_dom"/>
</dbReference>
<dbReference type="PANTHER" id="PTHR34385:SF1">
    <property type="entry name" value="PEPTIDOGLYCAN L-ALANYL-D-GLUTAMATE ENDOPEPTIDASE CWLK"/>
    <property type="match status" value="1"/>
</dbReference>
<dbReference type="InterPro" id="IPR003709">
    <property type="entry name" value="VanY-like_core_dom"/>
</dbReference>
<name>A0A1F6DVM8_9BACT</name>
<evidence type="ECO:0000259" key="2">
    <source>
        <dbReference type="Pfam" id="PF02557"/>
    </source>
</evidence>
<evidence type="ECO:0000313" key="3">
    <source>
        <dbReference type="EMBL" id="OGG65499.1"/>
    </source>
</evidence>
<evidence type="ECO:0000313" key="4">
    <source>
        <dbReference type="Proteomes" id="UP000177652"/>
    </source>
</evidence>
<dbReference type="GO" id="GO:0006508">
    <property type="term" value="P:proteolysis"/>
    <property type="evidence" value="ECO:0007669"/>
    <property type="project" value="InterPro"/>
</dbReference>
<reference evidence="3 4" key="1">
    <citation type="journal article" date="2016" name="Nat. Commun.">
        <title>Thousands of microbial genomes shed light on interconnected biogeochemical processes in an aquifer system.</title>
        <authorList>
            <person name="Anantharaman K."/>
            <person name="Brown C.T."/>
            <person name="Hug L.A."/>
            <person name="Sharon I."/>
            <person name="Castelle C.J."/>
            <person name="Probst A.J."/>
            <person name="Thomas B.C."/>
            <person name="Singh A."/>
            <person name="Wilkins M.J."/>
            <person name="Karaoz U."/>
            <person name="Brodie E.L."/>
            <person name="Williams K.H."/>
            <person name="Hubbard S.S."/>
            <person name="Banfield J.F."/>
        </authorList>
    </citation>
    <scope>NUCLEOTIDE SEQUENCE [LARGE SCALE GENOMIC DNA]</scope>
</reference>
<organism evidence="3 4">
    <name type="scientific">Candidatus Kaiserbacteria bacterium RIFCSPHIGHO2_02_FULL_55_20</name>
    <dbReference type="NCBI Taxonomy" id="1798497"/>
    <lineage>
        <taxon>Bacteria</taxon>
        <taxon>Candidatus Kaiseribacteriota</taxon>
    </lineage>
</organism>
<dbReference type="Gene3D" id="3.30.1380.10">
    <property type="match status" value="1"/>
</dbReference>
<dbReference type="SUPFAM" id="SSF55166">
    <property type="entry name" value="Hedgehog/DD-peptidase"/>
    <property type="match status" value="1"/>
</dbReference>
<dbReference type="GO" id="GO:0008233">
    <property type="term" value="F:peptidase activity"/>
    <property type="evidence" value="ECO:0007669"/>
    <property type="project" value="InterPro"/>
</dbReference>
<dbReference type="Gene3D" id="1.10.101.10">
    <property type="entry name" value="PGBD-like superfamily/PGBD"/>
    <property type="match status" value="1"/>
</dbReference>
<sequence>MERLSQQRLIAGLCFICGSLLLLIATTSDPIAIRNVRSQFAQIVQIQIEVLRNWQQHGRLNRDLAYGSRGSDIVLLQKMLAQDATNYPSKRVTGRYGELTQKAVRGFQADYGLPVTGMVDDATRAKLNDIFFSELCPQPRTIYPDMLYKKMSGESFLPPDYVPPGLEDISKKVPTAGVMCLREDVVPYLVQMFTDARNAGVDLMVSSGFRRPEIQKYLYELRVRTDGELASREIARPGLSEHQLGGTVDLTDASIGYEGAARGFAESLGGIWLEQNAHKYGFTLSYPARVSETTGIQYEPWHWRFVGVDMATSLKARGTTFNEQPDAMGDLRNLTAIRPNAAP</sequence>
<gene>
    <name evidence="3" type="ORF">A3D71_01105</name>
</gene>
<dbReference type="Proteomes" id="UP000177652">
    <property type="component" value="Unassembled WGS sequence"/>
</dbReference>
<dbReference type="Pfam" id="PF01471">
    <property type="entry name" value="PG_binding_1"/>
    <property type="match status" value="1"/>
</dbReference>
<dbReference type="InterPro" id="IPR036365">
    <property type="entry name" value="PGBD-like_sf"/>
</dbReference>
<dbReference type="EMBL" id="MFLK01000045">
    <property type="protein sequence ID" value="OGG65499.1"/>
    <property type="molecule type" value="Genomic_DNA"/>
</dbReference>
<dbReference type="SUPFAM" id="SSF47090">
    <property type="entry name" value="PGBD-like"/>
    <property type="match status" value="1"/>
</dbReference>
<dbReference type="CDD" id="cd14852">
    <property type="entry name" value="LD-carboxypeptidase"/>
    <property type="match status" value="1"/>
</dbReference>
<accession>A0A1F6DVM8</accession>
<evidence type="ECO:0000259" key="1">
    <source>
        <dbReference type="Pfam" id="PF01471"/>
    </source>
</evidence>
<dbReference type="Pfam" id="PF02557">
    <property type="entry name" value="VanY"/>
    <property type="match status" value="1"/>
</dbReference>